<sequence>MLFALLRRRPSAYSDGVNHLPSPFTRHAACGLRRWLRAGALGVALAAAAAQATPAATQGDVDSPAPLGSAAWQQGIEAWLDALAHAQLRGSEAGDSNAMLLRPRIIVGRLDSRLQLAPCARVEPFLPPGTRLWGPTRIGLRCAQGPVAWSVFLPVQVQVWGPAWVLKRPVPAGETLTAAHVEATQVDWTAYRDGVLVRPEDWLGRQATRSLAAGQVLRPSVVRAPQVLEAGQTVRLRLHGPGFELTATGEAMAAGRVGETVRVRLPNRRVLLGTVVDAQTVAIAL</sequence>
<dbReference type="GO" id="GO:0042597">
    <property type="term" value="C:periplasmic space"/>
    <property type="evidence" value="ECO:0007669"/>
    <property type="project" value="UniProtKB-SubCell"/>
</dbReference>
<gene>
    <name evidence="5" type="primary">flgA</name>
    <name evidence="5" type="ORF">Tchar_01150</name>
</gene>
<dbReference type="Gene3D" id="3.90.1210.10">
    <property type="entry name" value="Antifreeze-like/N-acetylneuraminic acid synthase C-terminal domain"/>
    <property type="match status" value="1"/>
</dbReference>
<protein>
    <submittedName>
        <fullName evidence="5">Flagella basal body P-ring formation protein FlgA</fullName>
    </submittedName>
</protein>
<dbReference type="Pfam" id="PF17656">
    <property type="entry name" value="ChapFlgA_N"/>
    <property type="match status" value="1"/>
</dbReference>
<keyword evidence="5" id="KW-0969">Cilium</keyword>
<comment type="caution">
    <text evidence="5">The sequence shown here is derived from an EMBL/GenBank/DDBJ whole genome shotgun (WGS) entry which is preliminary data.</text>
</comment>
<dbReference type="Gene3D" id="2.30.30.760">
    <property type="match status" value="1"/>
</dbReference>
<accession>A0A554XG38</accession>
<name>A0A554XG38_9BURK</name>
<dbReference type="InterPro" id="IPR017585">
    <property type="entry name" value="SAF_FlgA"/>
</dbReference>
<feature type="domain" description="SAF" evidence="4">
    <location>
        <begin position="161"/>
        <end position="223"/>
    </location>
</feature>
<dbReference type="InterPro" id="IPR013974">
    <property type="entry name" value="SAF"/>
</dbReference>
<dbReference type="PANTHER" id="PTHR36307:SF1">
    <property type="entry name" value="FLAGELLA BASAL BODY P-RING FORMATION PROTEIN FLGA"/>
    <property type="match status" value="1"/>
</dbReference>
<dbReference type="AlphaFoldDB" id="A0A554XG38"/>
<evidence type="ECO:0000256" key="3">
    <source>
        <dbReference type="ARBA" id="ARBA00022764"/>
    </source>
</evidence>
<evidence type="ECO:0000313" key="6">
    <source>
        <dbReference type="Proteomes" id="UP000318294"/>
    </source>
</evidence>
<dbReference type="Pfam" id="PF13144">
    <property type="entry name" value="ChapFlgA"/>
    <property type="match status" value="1"/>
</dbReference>
<dbReference type="SMART" id="SM00858">
    <property type="entry name" value="SAF"/>
    <property type="match status" value="1"/>
</dbReference>
<keyword evidence="5" id="KW-0966">Cell projection</keyword>
<dbReference type="NCBIfam" id="TIGR03170">
    <property type="entry name" value="flgA_cterm"/>
    <property type="match status" value="1"/>
</dbReference>
<organism evidence="5 6">
    <name type="scientific">Tepidimonas charontis</name>
    <dbReference type="NCBI Taxonomy" id="2267262"/>
    <lineage>
        <taxon>Bacteria</taxon>
        <taxon>Pseudomonadati</taxon>
        <taxon>Pseudomonadota</taxon>
        <taxon>Betaproteobacteria</taxon>
        <taxon>Burkholderiales</taxon>
        <taxon>Tepidimonas</taxon>
    </lineage>
</organism>
<dbReference type="CDD" id="cd11614">
    <property type="entry name" value="SAF_CpaB_FlgA_like"/>
    <property type="match status" value="1"/>
</dbReference>
<evidence type="ECO:0000256" key="1">
    <source>
        <dbReference type="ARBA" id="ARBA00004418"/>
    </source>
</evidence>
<reference evidence="5 6" key="1">
    <citation type="submission" date="2019-07" db="EMBL/GenBank/DDBJ databases">
        <title>Tepidimonas charontis SPSP-6 draft genome.</title>
        <authorList>
            <person name="Da Costa M.S."/>
            <person name="Froufe H.J.C."/>
            <person name="Egas C."/>
            <person name="Albuquerque L."/>
        </authorList>
    </citation>
    <scope>NUCLEOTIDE SEQUENCE [LARGE SCALE GENOMIC DNA]</scope>
    <source>
        <strain evidence="5 6">SPSP-6</strain>
    </source>
</reference>
<dbReference type="EMBL" id="VJON01000014">
    <property type="protein sequence ID" value="TSE34797.1"/>
    <property type="molecule type" value="Genomic_DNA"/>
</dbReference>
<keyword evidence="2" id="KW-0732">Signal</keyword>
<dbReference type="PANTHER" id="PTHR36307">
    <property type="entry name" value="FLAGELLA BASAL BODY P-RING FORMATION PROTEIN FLGA"/>
    <property type="match status" value="1"/>
</dbReference>
<dbReference type="InterPro" id="IPR041231">
    <property type="entry name" value="FlgA_N"/>
</dbReference>
<proteinExistence type="predicted"/>
<keyword evidence="5" id="KW-0282">Flagellum</keyword>
<keyword evidence="6" id="KW-1185">Reference proteome</keyword>
<evidence type="ECO:0000259" key="4">
    <source>
        <dbReference type="SMART" id="SM00858"/>
    </source>
</evidence>
<dbReference type="Proteomes" id="UP000318294">
    <property type="component" value="Unassembled WGS sequence"/>
</dbReference>
<evidence type="ECO:0000256" key="2">
    <source>
        <dbReference type="ARBA" id="ARBA00022729"/>
    </source>
</evidence>
<comment type="subcellular location">
    <subcellularLocation>
        <location evidence="1">Periplasm</location>
    </subcellularLocation>
</comment>
<dbReference type="InterPro" id="IPR039246">
    <property type="entry name" value="Flagellar_FlgA"/>
</dbReference>
<dbReference type="GO" id="GO:0044780">
    <property type="term" value="P:bacterial-type flagellum assembly"/>
    <property type="evidence" value="ECO:0007669"/>
    <property type="project" value="InterPro"/>
</dbReference>
<evidence type="ECO:0000313" key="5">
    <source>
        <dbReference type="EMBL" id="TSE34797.1"/>
    </source>
</evidence>
<keyword evidence="3" id="KW-0574">Periplasm</keyword>